<evidence type="ECO:0008006" key="5">
    <source>
        <dbReference type="Google" id="ProtNLM"/>
    </source>
</evidence>
<dbReference type="KEGG" id="palw:PSAL_015860"/>
<feature type="region of interest" description="Disordered" evidence="1">
    <location>
        <begin position="108"/>
        <end position="139"/>
    </location>
</feature>
<keyword evidence="2" id="KW-1133">Transmembrane helix</keyword>
<reference evidence="3 4" key="1">
    <citation type="submission" date="2020-08" db="EMBL/GenBank/DDBJ databases">
        <title>Genome sequence of Rhodobacteraceae bacterium Lw-13e.</title>
        <authorList>
            <person name="Poehlein A."/>
            <person name="Wolter L."/>
            <person name="Daniel R."/>
            <person name="Brinkhoff T."/>
        </authorList>
    </citation>
    <scope>NUCLEOTIDE SEQUENCE [LARGE SCALE GENOMIC DNA]</scope>
    <source>
        <strain evidence="3 4">Lw-13e</strain>
    </source>
</reference>
<name>A0A418SH22_9RHOB</name>
<dbReference type="RefSeq" id="WP_119838891.1">
    <property type="nucleotide sequence ID" value="NZ_CP060436.1"/>
</dbReference>
<evidence type="ECO:0000256" key="2">
    <source>
        <dbReference type="SAM" id="Phobius"/>
    </source>
</evidence>
<dbReference type="AlphaFoldDB" id="A0A418SH22"/>
<feature type="compositionally biased region" description="Pro residues" evidence="1">
    <location>
        <begin position="114"/>
        <end position="130"/>
    </location>
</feature>
<proteinExistence type="predicted"/>
<keyword evidence="4" id="KW-1185">Reference proteome</keyword>
<sequence length="139" mass="14114">MFGSLKYSLARIVRKAGYSAGAIVMMLIGLGFLTGAAWLYLVEIRSPLFAALVIGGAYFGIGLVLAALANVDRPVPMAHRASHEPPAAGSSAGLIAALLQGIGAGIAAGGARKAPPPPPPAPPAPPPAPYPDNQRPPRF</sequence>
<gene>
    <name evidence="3" type="ORF">PSAL_015860</name>
</gene>
<dbReference type="OrthoDB" id="7876610at2"/>
<organism evidence="3 4">
    <name type="scientific">Pseudooceanicola algae</name>
    <dbReference type="NCBI Taxonomy" id="1537215"/>
    <lineage>
        <taxon>Bacteria</taxon>
        <taxon>Pseudomonadati</taxon>
        <taxon>Pseudomonadota</taxon>
        <taxon>Alphaproteobacteria</taxon>
        <taxon>Rhodobacterales</taxon>
        <taxon>Paracoccaceae</taxon>
        <taxon>Pseudooceanicola</taxon>
    </lineage>
</organism>
<feature type="transmembrane region" description="Helical" evidence="2">
    <location>
        <begin position="20"/>
        <end position="42"/>
    </location>
</feature>
<feature type="transmembrane region" description="Helical" evidence="2">
    <location>
        <begin position="48"/>
        <end position="71"/>
    </location>
</feature>
<keyword evidence="2" id="KW-0472">Membrane</keyword>
<accession>A0A418SH22</accession>
<evidence type="ECO:0000313" key="4">
    <source>
        <dbReference type="Proteomes" id="UP000283786"/>
    </source>
</evidence>
<keyword evidence="2" id="KW-0812">Transmembrane</keyword>
<dbReference type="EMBL" id="CP060436">
    <property type="protein sequence ID" value="QPM90348.1"/>
    <property type="molecule type" value="Genomic_DNA"/>
</dbReference>
<dbReference type="Proteomes" id="UP000283786">
    <property type="component" value="Chromosome"/>
</dbReference>
<protein>
    <recommendedName>
        <fullName evidence="5">Phage holin family protein</fullName>
    </recommendedName>
</protein>
<evidence type="ECO:0000256" key="1">
    <source>
        <dbReference type="SAM" id="MobiDB-lite"/>
    </source>
</evidence>
<evidence type="ECO:0000313" key="3">
    <source>
        <dbReference type="EMBL" id="QPM90348.1"/>
    </source>
</evidence>